<dbReference type="AlphaFoldDB" id="A0A0R0C3Q5"/>
<keyword evidence="12 15" id="KW-0067">ATP-binding</keyword>
<dbReference type="InterPro" id="IPR023019">
    <property type="entry name" value="His_synth_HisIE"/>
</dbReference>
<dbReference type="EC" id="3.5.4.19" evidence="15"/>
<dbReference type="NCBIfam" id="TIGR03188">
    <property type="entry name" value="histidine_hisI"/>
    <property type="match status" value="1"/>
</dbReference>
<keyword evidence="13 15" id="KW-0368">Histidine biosynthesis</keyword>
<evidence type="ECO:0000313" key="17">
    <source>
        <dbReference type="EMBL" id="KRG63862.1"/>
    </source>
</evidence>
<keyword evidence="14 15" id="KW-0511">Multifunctional enzyme</keyword>
<comment type="caution">
    <text evidence="17">The sequence shown here is derived from an EMBL/GenBank/DDBJ whole genome shotgun (WGS) entry which is preliminary data.</text>
</comment>
<evidence type="ECO:0000256" key="3">
    <source>
        <dbReference type="ARBA" id="ARBA00004496"/>
    </source>
</evidence>
<dbReference type="OrthoDB" id="9795769at2"/>
<evidence type="ECO:0000256" key="10">
    <source>
        <dbReference type="ARBA" id="ARBA00022741"/>
    </source>
</evidence>
<dbReference type="Gene3D" id="1.10.287.1080">
    <property type="entry name" value="MazG-like"/>
    <property type="match status" value="1"/>
</dbReference>
<dbReference type="InterPro" id="IPR021130">
    <property type="entry name" value="PRib-ATP_PPHydrolase-like"/>
</dbReference>
<keyword evidence="18" id="KW-1185">Reference proteome</keyword>
<name>A0A0R0C3Q5_9GAMM</name>
<evidence type="ECO:0000256" key="8">
    <source>
        <dbReference type="ARBA" id="ARBA00022490"/>
    </source>
</evidence>
<keyword evidence="9 15" id="KW-0028">Amino-acid biosynthesis</keyword>
<dbReference type="NCBIfam" id="NF002747">
    <property type="entry name" value="PRK02759.1"/>
    <property type="match status" value="1"/>
</dbReference>
<evidence type="ECO:0000256" key="11">
    <source>
        <dbReference type="ARBA" id="ARBA00022801"/>
    </source>
</evidence>
<keyword evidence="11 15" id="KW-0378">Hydrolase</keyword>
<dbReference type="EMBL" id="LDJI01000019">
    <property type="protein sequence ID" value="KRG63862.1"/>
    <property type="molecule type" value="Genomic_DNA"/>
</dbReference>
<sequence>MSTEFKALDTANLDWGKVDGLMPVIVQDAATLRVLMLGYMDREALEKSRDSGKVTFFSRTKKRLWTKGETSGNHLELVDIRVDCDADTLLVTAVPHGPTCHTGSTSCFSAAPGNFLGALDALIKQREHDRPLNSYTTKLFEKGARHIAQKVGEEGVETALAGVVQRDEDLLGESADLLFHLIVLLRMRGLALDDAVAVLEARHAKAAEKAAS</sequence>
<protein>
    <recommendedName>
        <fullName evidence="15">Histidine biosynthesis bifunctional protein HisIE</fullName>
    </recommendedName>
    <domain>
        <recommendedName>
            <fullName evidence="15">Phosphoribosyl-AMP cyclohydrolase</fullName>
            <shortName evidence="15">PRA-CH</shortName>
            <ecNumber evidence="15">3.5.4.19</ecNumber>
        </recommendedName>
    </domain>
    <domain>
        <recommendedName>
            <fullName evidence="15">Phosphoribosyl-ATP pyrophosphatase</fullName>
            <shortName evidence="15">PRA-PH</shortName>
            <ecNumber evidence="15">3.6.1.31</ecNumber>
        </recommendedName>
    </domain>
</protein>
<evidence type="ECO:0000256" key="4">
    <source>
        <dbReference type="ARBA" id="ARBA00005169"/>
    </source>
</evidence>
<keyword evidence="8 15" id="KW-0963">Cytoplasm</keyword>
<evidence type="ECO:0000256" key="15">
    <source>
        <dbReference type="HAMAP-Rule" id="MF_01019"/>
    </source>
</evidence>
<evidence type="ECO:0000256" key="13">
    <source>
        <dbReference type="ARBA" id="ARBA00023102"/>
    </source>
</evidence>
<evidence type="ECO:0000256" key="2">
    <source>
        <dbReference type="ARBA" id="ARBA00001460"/>
    </source>
</evidence>
<comment type="similarity">
    <text evidence="7 15">In the N-terminal section; belongs to the PRA-CH family.</text>
</comment>
<gene>
    <name evidence="15" type="primary">hisI</name>
    <name evidence="15" type="synonym">hisIE</name>
    <name evidence="17" type="ORF">ABB26_09705</name>
</gene>
<dbReference type="Pfam" id="PF01502">
    <property type="entry name" value="PRA-CH"/>
    <property type="match status" value="1"/>
</dbReference>
<comment type="pathway">
    <text evidence="5 15">Amino-acid biosynthesis; L-histidine biosynthesis; L-histidine from 5-phospho-alpha-D-ribose 1-diphosphate: step 2/9.</text>
</comment>
<evidence type="ECO:0000256" key="14">
    <source>
        <dbReference type="ARBA" id="ARBA00023268"/>
    </source>
</evidence>
<dbReference type="FunFam" id="3.10.20.810:FF:000001">
    <property type="entry name" value="Histidine biosynthesis bifunctional protein HisIE"/>
    <property type="match status" value="1"/>
</dbReference>
<dbReference type="InterPro" id="IPR002496">
    <property type="entry name" value="PRib_AMP_CycHydrolase_dom"/>
</dbReference>
<dbReference type="EC" id="3.6.1.31" evidence="15"/>
<comment type="similarity">
    <text evidence="6 15">In the C-terminal section; belongs to the PRA-PH family.</text>
</comment>
<comment type="pathway">
    <text evidence="4 15">Amino-acid biosynthesis; L-histidine biosynthesis; L-histidine from 5-phospho-alpha-D-ribose 1-diphosphate: step 3/9.</text>
</comment>
<feature type="region of interest" description="Phosphoribosyl-AMP cyclohydrolase" evidence="15">
    <location>
        <begin position="1"/>
        <end position="115"/>
    </location>
</feature>
<evidence type="ECO:0000256" key="12">
    <source>
        <dbReference type="ARBA" id="ARBA00022840"/>
    </source>
</evidence>
<dbReference type="GO" id="GO:0000105">
    <property type="term" value="P:L-histidine biosynthetic process"/>
    <property type="evidence" value="ECO:0007669"/>
    <property type="project" value="UniProtKB-UniRule"/>
</dbReference>
<evidence type="ECO:0000259" key="16">
    <source>
        <dbReference type="Pfam" id="PF01502"/>
    </source>
</evidence>
<comment type="subcellular location">
    <subcellularLocation>
        <location evidence="3 15">Cytoplasm</location>
    </subcellularLocation>
</comment>
<dbReference type="Pfam" id="PF01503">
    <property type="entry name" value="PRA-PH"/>
    <property type="match status" value="1"/>
</dbReference>
<dbReference type="InterPro" id="IPR038019">
    <property type="entry name" value="PRib_AMP_CycHydrolase_sf"/>
</dbReference>
<accession>A0A0R0C3Q5</accession>
<dbReference type="InterPro" id="IPR008179">
    <property type="entry name" value="HisE"/>
</dbReference>
<dbReference type="CDD" id="cd11534">
    <property type="entry name" value="NTP-PPase_HisIE_like"/>
    <property type="match status" value="1"/>
</dbReference>
<dbReference type="GO" id="GO:0005737">
    <property type="term" value="C:cytoplasm"/>
    <property type="evidence" value="ECO:0007669"/>
    <property type="project" value="UniProtKB-SubCell"/>
</dbReference>
<keyword evidence="10 15" id="KW-0547">Nucleotide-binding</keyword>
<evidence type="ECO:0000256" key="1">
    <source>
        <dbReference type="ARBA" id="ARBA00000024"/>
    </source>
</evidence>
<feature type="region of interest" description="Phosphoribosyl-ATP pyrophosphohydrolase" evidence="15">
    <location>
        <begin position="116"/>
        <end position="212"/>
    </location>
</feature>
<dbReference type="GO" id="GO:0004635">
    <property type="term" value="F:phosphoribosyl-AMP cyclohydrolase activity"/>
    <property type="evidence" value="ECO:0007669"/>
    <property type="project" value="UniProtKB-UniRule"/>
</dbReference>
<feature type="domain" description="Phosphoribosyl-AMP cyclohydrolase" evidence="16">
    <location>
        <begin position="36"/>
        <end position="108"/>
    </location>
</feature>
<dbReference type="Gene3D" id="3.10.20.810">
    <property type="entry name" value="Phosphoribosyl-AMP cyclohydrolase"/>
    <property type="match status" value="1"/>
</dbReference>
<evidence type="ECO:0000256" key="5">
    <source>
        <dbReference type="ARBA" id="ARBA00005204"/>
    </source>
</evidence>
<dbReference type="SUPFAM" id="SSF141734">
    <property type="entry name" value="HisI-like"/>
    <property type="match status" value="1"/>
</dbReference>
<evidence type="ECO:0000256" key="7">
    <source>
        <dbReference type="ARBA" id="ARBA00008299"/>
    </source>
</evidence>
<dbReference type="HAMAP" id="MF_01019">
    <property type="entry name" value="HisIE"/>
    <property type="match status" value="1"/>
</dbReference>
<evidence type="ECO:0000256" key="9">
    <source>
        <dbReference type="ARBA" id="ARBA00022605"/>
    </source>
</evidence>
<dbReference type="Proteomes" id="UP000050864">
    <property type="component" value="Unassembled WGS sequence"/>
</dbReference>
<dbReference type="RefSeq" id="WP_057633559.1">
    <property type="nucleotide sequence ID" value="NZ_LDJI01000019.1"/>
</dbReference>
<dbReference type="PANTHER" id="PTHR42945">
    <property type="entry name" value="HISTIDINE BIOSYNTHESIS BIFUNCTIONAL PROTEIN"/>
    <property type="match status" value="1"/>
</dbReference>
<reference evidence="17 18" key="1">
    <citation type="submission" date="2015-05" db="EMBL/GenBank/DDBJ databases">
        <title>Genome sequencing and analysis of members of genus Stenotrophomonas.</title>
        <authorList>
            <person name="Patil P.P."/>
            <person name="Midha S."/>
            <person name="Patil P.B."/>
        </authorList>
    </citation>
    <scope>NUCLEOTIDE SEQUENCE [LARGE SCALE GENOMIC DNA]</scope>
    <source>
        <strain evidence="17 18">DSM 18929</strain>
    </source>
</reference>
<dbReference type="GO" id="GO:0005524">
    <property type="term" value="F:ATP binding"/>
    <property type="evidence" value="ECO:0007669"/>
    <property type="project" value="UniProtKB-KW"/>
</dbReference>
<comment type="catalytic activity">
    <reaction evidence="2 15">
        <text>1-(5-phospho-beta-D-ribosyl)-ATP + H2O = 1-(5-phospho-beta-D-ribosyl)-5'-AMP + diphosphate + H(+)</text>
        <dbReference type="Rhea" id="RHEA:22828"/>
        <dbReference type="ChEBI" id="CHEBI:15377"/>
        <dbReference type="ChEBI" id="CHEBI:15378"/>
        <dbReference type="ChEBI" id="CHEBI:33019"/>
        <dbReference type="ChEBI" id="CHEBI:59457"/>
        <dbReference type="ChEBI" id="CHEBI:73183"/>
        <dbReference type="EC" id="3.6.1.31"/>
    </reaction>
</comment>
<dbReference type="HAMAP" id="MF_01020">
    <property type="entry name" value="HisE"/>
    <property type="match status" value="1"/>
</dbReference>
<dbReference type="UniPathway" id="UPA00031">
    <property type="reaction ID" value="UER00007"/>
</dbReference>
<dbReference type="GO" id="GO:0004636">
    <property type="term" value="F:phosphoribosyl-ATP diphosphatase activity"/>
    <property type="evidence" value="ECO:0007669"/>
    <property type="project" value="UniProtKB-UniRule"/>
</dbReference>
<dbReference type="PANTHER" id="PTHR42945:SF9">
    <property type="entry name" value="HISTIDINE BIOSYNTHESIS BIFUNCTIONAL PROTEIN HISIE"/>
    <property type="match status" value="1"/>
</dbReference>
<organism evidence="17 18">
    <name type="scientific">Stenotrophomonas humi</name>
    <dbReference type="NCBI Taxonomy" id="405444"/>
    <lineage>
        <taxon>Bacteria</taxon>
        <taxon>Pseudomonadati</taxon>
        <taxon>Pseudomonadota</taxon>
        <taxon>Gammaproteobacteria</taxon>
        <taxon>Lysobacterales</taxon>
        <taxon>Lysobacteraceae</taxon>
        <taxon>Stenotrophomonas</taxon>
    </lineage>
</organism>
<dbReference type="PATRIC" id="fig|405444.3.peg.954"/>
<proteinExistence type="inferred from homology"/>
<evidence type="ECO:0000256" key="6">
    <source>
        <dbReference type="ARBA" id="ARBA00007731"/>
    </source>
</evidence>
<comment type="catalytic activity">
    <reaction evidence="1 15">
        <text>1-(5-phospho-beta-D-ribosyl)-5'-AMP + H2O = 1-(5-phospho-beta-D-ribosyl)-5-[(5-phospho-beta-D-ribosylamino)methylideneamino]imidazole-4-carboxamide</text>
        <dbReference type="Rhea" id="RHEA:20049"/>
        <dbReference type="ChEBI" id="CHEBI:15377"/>
        <dbReference type="ChEBI" id="CHEBI:58435"/>
        <dbReference type="ChEBI" id="CHEBI:59457"/>
        <dbReference type="EC" id="3.5.4.19"/>
    </reaction>
</comment>
<dbReference type="SUPFAM" id="SSF101386">
    <property type="entry name" value="all-alpha NTP pyrophosphatases"/>
    <property type="match status" value="1"/>
</dbReference>
<evidence type="ECO:0000313" key="18">
    <source>
        <dbReference type="Proteomes" id="UP000050864"/>
    </source>
</evidence>
<dbReference type="STRING" id="405444.ABB26_09705"/>